<name>A0A9K3EGT0_HELAN</name>
<proteinExistence type="predicted"/>
<dbReference type="Gramene" id="mRNA:HanXRQr2_Chr13g0588831">
    <property type="protein sequence ID" value="mRNA:HanXRQr2_Chr13g0588831"/>
    <property type="gene ID" value="HanXRQr2_Chr13g0588831"/>
</dbReference>
<evidence type="ECO:0000313" key="1">
    <source>
        <dbReference type="EMBL" id="KAF5773460.1"/>
    </source>
</evidence>
<comment type="caution">
    <text evidence="1">The sequence shown here is derived from an EMBL/GenBank/DDBJ whole genome shotgun (WGS) entry which is preliminary data.</text>
</comment>
<dbReference type="EMBL" id="MNCJ02000328">
    <property type="protein sequence ID" value="KAF5773460.1"/>
    <property type="molecule type" value="Genomic_DNA"/>
</dbReference>
<gene>
    <name evidence="1" type="ORF">HanXRQr2_Chr13g0588831</name>
</gene>
<protein>
    <submittedName>
        <fullName evidence="1">Uncharacterized protein</fullName>
    </submittedName>
</protein>
<reference evidence="1" key="1">
    <citation type="journal article" date="2017" name="Nature">
        <title>The sunflower genome provides insights into oil metabolism, flowering and Asterid evolution.</title>
        <authorList>
            <person name="Badouin H."/>
            <person name="Gouzy J."/>
            <person name="Grassa C.J."/>
            <person name="Murat F."/>
            <person name="Staton S.E."/>
            <person name="Cottret L."/>
            <person name="Lelandais-Briere C."/>
            <person name="Owens G.L."/>
            <person name="Carrere S."/>
            <person name="Mayjonade B."/>
            <person name="Legrand L."/>
            <person name="Gill N."/>
            <person name="Kane N.C."/>
            <person name="Bowers J.E."/>
            <person name="Hubner S."/>
            <person name="Bellec A."/>
            <person name="Berard A."/>
            <person name="Berges H."/>
            <person name="Blanchet N."/>
            <person name="Boniface M.C."/>
            <person name="Brunel D."/>
            <person name="Catrice O."/>
            <person name="Chaidir N."/>
            <person name="Claudel C."/>
            <person name="Donnadieu C."/>
            <person name="Faraut T."/>
            <person name="Fievet G."/>
            <person name="Helmstetter N."/>
            <person name="King M."/>
            <person name="Knapp S.J."/>
            <person name="Lai Z."/>
            <person name="Le Paslier M.C."/>
            <person name="Lippi Y."/>
            <person name="Lorenzon L."/>
            <person name="Mandel J.R."/>
            <person name="Marage G."/>
            <person name="Marchand G."/>
            <person name="Marquand E."/>
            <person name="Bret-Mestries E."/>
            <person name="Morien E."/>
            <person name="Nambeesan S."/>
            <person name="Nguyen T."/>
            <person name="Pegot-Espagnet P."/>
            <person name="Pouilly N."/>
            <person name="Raftis F."/>
            <person name="Sallet E."/>
            <person name="Schiex T."/>
            <person name="Thomas J."/>
            <person name="Vandecasteele C."/>
            <person name="Vares D."/>
            <person name="Vear F."/>
            <person name="Vautrin S."/>
            <person name="Crespi M."/>
            <person name="Mangin B."/>
            <person name="Burke J.M."/>
            <person name="Salse J."/>
            <person name="Munos S."/>
            <person name="Vincourt P."/>
            <person name="Rieseberg L.H."/>
            <person name="Langlade N.B."/>
        </authorList>
    </citation>
    <scope>NUCLEOTIDE SEQUENCE</scope>
    <source>
        <tissue evidence="1">Leaves</tissue>
    </source>
</reference>
<evidence type="ECO:0000313" key="2">
    <source>
        <dbReference type="Proteomes" id="UP000215914"/>
    </source>
</evidence>
<organism evidence="1 2">
    <name type="scientific">Helianthus annuus</name>
    <name type="common">Common sunflower</name>
    <dbReference type="NCBI Taxonomy" id="4232"/>
    <lineage>
        <taxon>Eukaryota</taxon>
        <taxon>Viridiplantae</taxon>
        <taxon>Streptophyta</taxon>
        <taxon>Embryophyta</taxon>
        <taxon>Tracheophyta</taxon>
        <taxon>Spermatophyta</taxon>
        <taxon>Magnoliopsida</taxon>
        <taxon>eudicotyledons</taxon>
        <taxon>Gunneridae</taxon>
        <taxon>Pentapetalae</taxon>
        <taxon>asterids</taxon>
        <taxon>campanulids</taxon>
        <taxon>Asterales</taxon>
        <taxon>Asteraceae</taxon>
        <taxon>Asteroideae</taxon>
        <taxon>Heliantheae alliance</taxon>
        <taxon>Heliantheae</taxon>
        <taxon>Helianthus</taxon>
    </lineage>
</organism>
<dbReference type="Proteomes" id="UP000215914">
    <property type="component" value="Unassembled WGS sequence"/>
</dbReference>
<dbReference type="AlphaFoldDB" id="A0A9K3EGT0"/>
<keyword evidence="2" id="KW-1185">Reference proteome</keyword>
<sequence>MKKIYVETSSKEKPKAVEGPKQEYIHVRARRGLAERMFEVPAVAYSAEVANSAYIQVNSLLEMGNNPIDAMLRRSIGGPVSIPETFVVSSCFNQMQPGVTWDGDLHNLYRMEIQQESSTIPFQPHKFTDLAGSE</sequence>
<accession>A0A9K3EGT0</accession>
<reference evidence="1" key="2">
    <citation type="submission" date="2020-06" db="EMBL/GenBank/DDBJ databases">
        <title>Helianthus annuus Genome sequencing and assembly Release 2.</title>
        <authorList>
            <person name="Gouzy J."/>
            <person name="Langlade N."/>
            <person name="Munos S."/>
        </authorList>
    </citation>
    <scope>NUCLEOTIDE SEQUENCE</scope>
    <source>
        <tissue evidence="1">Leaves</tissue>
    </source>
</reference>